<dbReference type="GO" id="GO:0005768">
    <property type="term" value="C:endosome"/>
    <property type="evidence" value="ECO:0007669"/>
    <property type="project" value="TreeGrafter"/>
</dbReference>
<evidence type="ECO:0000256" key="2">
    <source>
        <dbReference type="ARBA" id="ARBA00013807"/>
    </source>
</evidence>
<feature type="region of interest" description="Disordered" evidence="5">
    <location>
        <begin position="58"/>
        <end position="90"/>
    </location>
</feature>
<accession>A0A507B9F5</accession>
<dbReference type="AlphaFoldDB" id="A0A507B9F5"/>
<dbReference type="InParanoid" id="A0A507B9F5"/>
<evidence type="ECO:0000256" key="4">
    <source>
        <dbReference type="SAM" id="Coils"/>
    </source>
</evidence>
<dbReference type="OrthoDB" id="72772at2759"/>
<evidence type="ECO:0000313" key="7">
    <source>
        <dbReference type="Proteomes" id="UP000319257"/>
    </source>
</evidence>
<dbReference type="GO" id="GO:0000323">
    <property type="term" value="C:lytic vacuole"/>
    <property type="evidence" value="ECO:0007669"/>
    <property type="project" value="TreeGrafter"/>
</dbReference>
<sequence length="619" mass="68594">MSAPAPSSSRPLLLPQNRRLRHLRGLSLRNLSFARPRGQTIDDAAINMSPSKLETLRETSRLHHTHSSENLQLRPQAGRRRRSTGLAGASPLSRQRQLEITVEAKVADVFFTLHCLGDEDPVYISEVGERATNFNFRSFELSEWEPFITRSPQVTVKVWADRYQKWQLLLEEEIDLRFLSFLGELQNIHFPPNSLIFHLIDGVYAYGLKGKIPPPKRGPSLPTSSYNALMKLATLDNSVQDALATQEKLAAQINDILERETVNELPEAQDKLKLATKYVSQQRRTLAAAQKRRDELKASIQARREAIKLGRDLQEKAARDVENAREKLPGCREALDRTNVDIRGQRRRICEDLTKIFPITPVPSGEPLAFSICGVRLPNTAYGPSSLSRSSSSSSSSPAPGEDELSAALGLVAALAFALEHYLGVPLPYEIRRFGSRSTVRDDISMLPDQQREFPLYLPRGGSSAQYRFDYAWFLLNKDVERLCNSQGLRVVDIRHTLPNLKYLLYVCSAGSDEVPERKKGGVRGLWAGRIPGRHGMAALSVDETSSSAGGSRRGSGDSEALGAKQGDELKRVLGGANGNAARGRDGVTGAGAVFGLPFDETETKMTLRTKGLREHVGR</sequence>
<dbReference type="STRING" id="1093900.A0A507B9F5"/>
<evidence type="ECO:0000256" key="5">
    <source>
        <dbReference type="SAM" id="MobiDB-lite"/>
    </source>
</evidence>
<evidence type="ECO:0000256" key="1">
    <source>
        <dbReference type="ARBA" id="ARBA00009574"/>
    </source>
</evidence>
<evidence type="ECO:0000313" key="6">
    <source>
        <dbReference type="EMBL" id="TPX16313.1"/>
    </source>
</evidence>
<proteinExistence type="inferred from homology"/>
<name>A0A507B9F5_9PEZI</name>
<dbReference type="InterPro" id="IPR018791">
    <property type="entry name" value="UV_resistance/autophagy_Atg14"/>
</dbReference>
<keyword evidence="3 4" id="KW-0175">Coiled coil</keyword>
<dbReference type="GO" id="GO:0032991">
    <property type="term" value="C:protein-containing complex"/>
    <property type="evidence" value="ECO:0007669"/>
    <property type="project" value="UniProtKB-ARBA"/>
</dbReference>
<dbReference type="PANTHER" id="PTHR15157">
    <property type="entry name" value="UV RADIATION RESISTANCE-ASSOCIATED GENE PROTEIN"/>
    <property type="match status" value="1"/>
</dbReference>
<dbReference type="RefSeq" id="XP_030998024.1">
    <property type="nucleotide sequence ID" value="XM_031138319.1"/>
</dbReference>
<dbReference type="GO" id="GO:0000149">
    <property type="term" value="F:SNARE binding"/>
    <property type="evidence" value="ECO:0007669"/>
    <property type="project" value="TreeGrafter"/>
</dbReference>
<feature type="region of interest" description="Disordered" evidence="5">
    <location>
        <begin position="542"/>
        <end position="567"/>
    </location>
</feature>
<reference evidence="6 7" key="1">
    <citation type="submission" date="2019-06" db="EMBL/GenBank/DDBJ databases">
        <title>Draft genome sequence of the filamentous fungus Phialemoniopsis curvata isolated from diesel fuel.</title>
        <authorList>
            <person name="Varaljay V.A."/>
            <person name="Lyon W.J."/>
            <person name="Crouch A.L."/>
            <person name="Drake C.E."/>
            <person name="Hollomon J.M."/>
            <person name="Nadeau L.J."/>
            <person name="Nunn H.S."/>
            <person name="Stevenson B.S."/>
            <person name="Bojanowski C.L."/>
            <person name="Crookes-Goodson W.J."/>
        </authorList>
    </citation>
    <scope>NUCLEOTIDE SEQUENCE [LARGE SCALE GENOMIC DNA]</scope>
    <source>
        <strain evidence="6 7">D216</strain>
    </source>
</reference>
<feature type="coiled-coil region" evidence="4">
    <location>
        <begin position="279"/>
        <end position="306"/>
    </location>
</feature>
<dbReference type="EMBL" id="SKBQ01000018">
    <property type="protein sequence ID" value="TPX16313.1"/>
    <property type="molecule type" value="Genomic_DNA"/>
</dbReference>
<gene>
    <name evidence="6" type="ORF">E0L32_003962</name>
</gene>
<dbReference type="GO" id="GO:0035493">
    <property type="term" value="P:SNARE complex assembly"/>
    <property type="evidence" value="ECO:0007669"/>
    <property type="project" value="TreeGrafter"/>
</dbReference>
<dbReference type="GeneID" id="41971409"/>
<evidence type="ECO:0000256" key="3">
    <source>
        <dbReference type="ARBA" id="ARBA00023054"/>
    </source>
</evidence>
<comment type="caution">
    <text evidence="6">The sequence shown here is derived from an EMBL/GenBank/DDBJ whole genome shotgun (WGS) entry which is preliminary data.</text>
</comment>
<comment type="similarity">
    <text evidence="1">Belongs to the ATG14 family.</text>
</comment>
<protein>
    <recommendedName>
        <fullName evidence="2">Autophagy-related protein 14</fullName>
    </recommendedName>
</protein>
<organism evidence="6 7">
    <name type="scientific">Thyridium curvatum</name>
    <dbReference type="NCBI Taxonomy" id="1093900"/>
    <lineage>
        <taxon>Eukaryota</taxon>
        <taxon>Fungi</taxon>
        <taxon>Dikarya</taxon>
        <taxon>Ascomycota</taxon>
        <taxon>Pezizomycotina</taxon>
        <taxon>Sordariomycetes</taxon>
        <taxon>Sordariomycetidae</taxon>
        <taxon>Thyridiales</taxon>
        <taxon>Thyridiaceae</taxon>
        <taxon>Thyridium</taxon>
    </lineage>
</organism>
<keyword evidence="7" id="KW-1185">Reference proteome</keyword>
<dbReference type="Pfam" id="PF10186">
    <property type="entry name" value="ATG14"/>
    <property type="match status" value="1"/>
</dbReference>
<dbReference type="Proteomes" id="UP000319257">
    <property type="component" value="Unassembled WGS sequence"/>
</dbReference>
<dbReference type="PANTHER" id="PTHR15157:SF5">
    <property type="entry name" value="UV RADIATION RESISTANCE-ASSOCIATED GENE PROTEIN"/>
    <property type="match status" value="1"/>
</dbReference>